<dbReference type="Gene3D" id="3.90.220.10">
    <property type="entry name" value="Adenine-n6-DNA-methyltransferase Taqi, Chain A, domain 2"/>
    <property type="match status" value="1"/>
</dbReference>
<evidence type="ECO:0000313" key="2">
    <source>
        <dbReference type="EMBL" id="GAG96092.1"/>
    </source>
</evidence>
<dbReference type="EMBL" id="BART01023733">
    <property type="protein sequence ID" value="GAG96092.1"/>
    <property type="molecule type" value="Genomic_DNA"/>
</dbReference>
<comment type="caution">
    <text evidence="2">The sequence shown here is derived from an EMBL/GenBank/DDBJ whole genome shotgun (WGS) entry which is preliminary data.</text>
</comment>
<feature type="non-terminal residue" evidence="2">
    <location>
        <position position="285"/>
    </location>
</feature>
<dbReference type="InterPro" id="IPR023135">
    <property type="entry name" value="N6_DNA_MeTrfase_TaqI_C"/>
</dbReference>
<feature type="domain" description="TaqI-like C-terminal specificity" evidence="1">
    <location>
        <begin position="172"/>
        <end position="268"/>
    </location>
</feature>
<dbReference type="InterPro" id="IPR025931">
    <property type="entry name" value="TaqI_C"/>
</dbReference>
<feature type="non-terminal residue" evidence="2">
    <location>
        <position position="1"/>
    </location>
</feature>
<dbReference type="Pfam" id="PF12950">
    <property type="entry name" value="TaqI_C"/>
    <property type="match status" value="1"/>
</dbReference>
<gene>
    <name evidence="2" type="ORF">S01H4_43088</name>
</gene>
<dbReference type="AlphaFoldDB" id="X1CT02"/>
<sequence length="285" mass="33904">KDLKAERSWNLLYPEEVKKTANKIENSCLKNGTIIMLGDSFVVRNGLIFIKDDIFILTEKNNLNIERDEISIQINGKYRRLSEKEKNRLKIIYKSKSIKPYGHDQDIPARYAIYFNKNQFNSRTINNRNEILEVEYPVLTAYLMQFERDLKDILINAKENPYDLYFPRRGAFIRNLEQKNEANKENLFDLEPLYDNAKKIFFKYISNDNIFGYADSSYYATSDTYFLWPKVPEMQINYPFLLAYLNSKLVRFLFKAKNIKIKRSKTKLEEDLPIPNMNEFQSDKI</sequence>
<name>X1CT02_9ZZZZ</name>
<organism evidence="2">
    <name type="scientific">marine sediment metagenome</name>
    <dbReference type="NCBI Taxonomy" id="412755"/>
    <lineage>
        <taxon>unclassified sequences</taxon>
        <taxon>metagenomes</taxon>
        <taxon>ecological metagenomes</taxon>
    </lineage>
</organism>
<accession>X1CT02</accession>
<protein>
    <recommendedName>
        <fullName evidence="1">TaqI-like C-terminal specificity domain-containing protein</fullName>
    </recommendedName>
</protein>
<evidence type="ECO:0000259" key="1">
    <source>
        <dbReference type="Pfam" id="PF12950"/>
    </source>
</evidence>
<proteinExistence type="predicted"/>
<reference evidence="2" key="1">
    <citation type="journal article" date="2014" name="Front. Microbiol.">
        <title>High frequency of phylogenetically diverse reductive dehalogenase-homologous genes in deep subseafloor sedimentary metagenomes.</title>
        <authorList>
            <person name="Kawai M."/>
            <person name="Futagami T."/>
            <person name="Toyoda A."/>
            <person name="Takaki Y."/>
            <person name="Nishi S."/>
            <person name="Hori S."/>
            <person name="Arai W."/>
            <person name="Tsubouchi T."/>
            <person name="Morono Y."/>
            <person name="Uchiyama I."/>
            <person name="Ito T."/>
            <person name="Fujiyama A."/>
            <person name="Inagaki F."/>
            <person name="Takami H."/>
        </authorList>
    </citation>
    <scope>NUCLEOTIDE SEQUENCE</scope>
    <source>
        <strain evidence="2">Expedition CK06-06</strain>
    </source>
</reference>